<name>A0A238JJ86_9RHOB</name>
<proteinExistence type="predicted"/>
<dbReference type="Proteomes" id="UP000225972">
    <property type="component" value="Unassembled WGS sequence"/>
</dbReference>
<protein>
    <recommendedName>
        <fullName evidence="3">Thiol-disulfide oxidoreductase</fullName>
    </recommendedName>
</protein>
<evidence type="ECO:0000313" key="1">
    <source>
        <dbReference type="EMBL" id="SMX29866.1"/>
    </source>
</evidence>
<dbReference type="RefSeq" id="WP_099249311.1">
    <property type="nucleotide sequence ID" value="NZ_FXXP01000003.1"/>
</dbReference>
<organism evidence="1 2">
    <name type="scientific">Pelagimonas phthalicica</name>
    <dbReference type="NCBI Taxonomy" id="1037362"/>
    <lineage>
        <taxon>Bacteria</taxon>
        <taxon>Pseudomonadati</taxon>
        <taxon>Pseudomonadota</taxon>
        <taxon>Alphaproteobacteria</taxon>
        <taxon>Rhodobacterales</taxon>
        <taxon>Roseobacteraceae</taxon>
        <taxon>Pelagimonas</taxon>
    </lineage>
</organism>
<reference evidence="2" key="1">
    <citation type="submission" date="2017-05" db="EMBL/GenBank/DDBJ databases">
        <authorList>
            <person name="Rodrigo-Torres L."/>
            <person name="Arahal R. D."/>
            <person name="Lucena T."/>
        </authorList>
    </citation>
    <scope>NUCLEOTIDE SEQUENCE [LARGE SCALE GENOMIC DNA]</scope>
    <source>
        <strain evidence="2">CECT 8649</strain>
    </source>
</reference>
<keyword evidence="2" id="KW-1185">Reference proteome</keyword>
<dbReference type="OrthoDB" id="9801773at2"/>
<dbReference type="GO" id="GO:0015035">
    <property type="term" value="F:protein-disulfide reductase activity"/>
    <property type="evidence" value="ECO:0007669"/>
    <property type="project" value="InterPro"/>
</dbReference>
<dbReference type="AlphaFoldDB" id="A0A238JJ86"/>
<dbReference type="EMBL" id="FXXP01000003">
    <property type="protein sequence ID" value="SMX29866.1"/>
    <property type="molecule type" value="Genomic_DNA"/>
</dbReference>
<accession>A0A238JJ86</accession>
<sequence length="127" mass="14785">MSQAPRTRALYNGDCPVCDAEMCRYEAVSKQKNLPIAFDDLNKIDLQDWGVTEDQATRLMHVLHDGQLHVGFDAMLVLWEQMPRMRILARLCRLPGLFQICDWIYANIVARWIYNRHLRRKAKGLVG</sequence>
<dbReference type="Pfam" id="PF04134">
    <property type="entry name" value="DCC1-like"/>
    <property type="match status" value="1"/>
</dbReference>
<gene>
    <name evidence="1" type="ORF">TRP8649_04005</name>
</gene>
<evidence type="ECO:0008006" key="3">
    <source>
        <dbReference type="Google" id="ProtNLM"/>
    </source>
</evidence>
<dbReference type="InterPro" id="IPR007263">
    <property type="entry name" value="DCC1-like"/>
</dbReference>
<evidence type="ECO:0000313" key="2">
    <source>
        <dbReference type="Proteomes" id="UP000225972"/>
    </source>
</evidence>